<evidence type="ECO:0000259" key="25">
    <source>
        <dbReference type="PROSITE" id="PS50217"/>
    </source>
</evidence>
<dbReference type="Gene3D" id="1.20.5.170">
    <property type="match status" value="2"/>
</dbReference>
<feature type="compositionally biased region" description="Polar residues" evidence="23">
    <location>
        <begin position="1"/>
        <end position="14"/>
    </location>
</feature>
<comment type="catalytic activity">
    <reaction evidence="20">
        <text>chloride(in) = chloride(out)</text>
        <dbReference type="Rhea" id="RHEA:29823"/>
        <dbReference type="ChEBI" id="CHEBI:17996"/>
    </reaction>
</comment>
<evidence type="ECO:0000256" key="6">
    <source>
        <dbReference type="ARBA" id="ARBA00022475"/>
    </source>
</evidence>
<dbReference type="Proteomes" id="UP001166674">
    <property type="component" value="Unassembled WGS sequence"/>
</dbReference>
<keyword evidence="13 24" id="KW-0472">Membrane</keyword>
<organism evidence="26 27">
    <name type="scientific">Sciurus carolinensis</name>
    <name type="common">Eastern gray squirrel</name>
    <dbReference type="NCBI Taxonomy" id="30640"/>
    <lineage>
        <taxon>Eukaryota</taxon>
        <taxon>Metazoa</taxon>
        <taxon>Chordata</taxon>
        <taxon>Craniata</taxon>
        <taxon>Vertebrata</taxon>
        <taxon>Euteleostomi</taxon>
        <taxon>Mammalia</taxon>
        <taxon>Eutheria</taxon>
        <taxon>Euarchontoglires</taxon>
        <taxon>Glires</taxon>
        <taxon>Rodentia</taxon>
        <taxon>Sciuromorpha</taxon>
        <taxon>Sciuridae</taxon>
        <taxon>Sciurinae</taxon>
        <taxon>Sciurini</taxon>
        <taxon>Sciurus</taxon>
    </lineage>
</organism>
<accession>A0AA41MUU4</accession>
<evidence type="ECO:0000256" key="18">
    <source>
        <dbReference type="ARBA" id="ARBA00023242"/>
    </source>
</evidence>
<evidence type="ECO:0000256" key="21">
    <source>
        <dbReference type="ARBA" id="ARBA00032817"/>
    </source>
</evidence>
<keyword evidence="10" id="KW-0805">Transcription regulation</keyword>
<evidence type="ECO:0000256" key="10">
    <source>
        <dbReference type="ARBA" id="ARBA00023015"/>
    </source>
</evidence>
<dbReference type="InterPro" id="IPR046347">
    <property type="entry name" value="bZIP_sf"/>
</dbReference>
<feature type="compositionally biased region" description="Basic and acidic residues" evidence="23">
    <location>
        <begin position="185"/>
        <end position="197"/>
    </location>
</feature>
<gene>
    <name evidence="26" type="ORF">SUZIE_147565</name>
</gene>
<feature type="domain" description="BZIP" evidence="25">
    <location>
        <begin position="229"/>
        <end position="292"/>
    </location>
</feature>
<dbReference type="Pfam" id="PF15122">
    <property type="entry name" value="TMEM206"/>
    <property type="match status" value="1"/>
</dbReference>
<comment type="caution">
    <text evidence="26">The sequence shown here is derived from an EMBL/GenBank/DDBJ whole genome shotgun (WGS) entry which is preliminary data.</text>
</comment>
<evidence type="ECO:0000256" key="15">
    <source>
        <dbReference type="ARBA" id="ARBA00023163"/>
    </source>
</evidence>
<keyword evidence="8 24" id="KW-0812">Transmembrane</keyword>
<evidence type="ECO:0000256" key="16">
    <source>
        <dbReference type="ARBA" id="ARBA00023173"/>
    </source>
</evidence>
<evidence type="ECO:0000313" key="27">
    <source>
        <dbReference type="Proteomes" id="UP001166674"/>
    </source>
</evidence>
<comment type="function">
    <text evidence="22">Chloride channel gated by pH that facilitates the entry of chloride ions into cells upon exposure to extracellular acidic pH. Involved in acidosis-induced cell death by mediating chloride influx and subsequent cell swelling.</text>
</comment>
<dbReference type="AlphaFoldDB" id="A0AA41MUU4"/>
<dbReference type="GO" id="GO:0005254">
    <property type="term" value="F:chloride channel activity"/>
    <property type="evidence" value="ECO:0007669"/>
    <property type="project" value="UniProtKB-KW"/>
</dbReference>
<evidence type="ECO:0000256" key="8">
    <source>
        <dbReference type="ARBA" id="ARBA00022692"/>
    </source>
</evidence>
<feature type="transmembrane region" description="Helical" evidence="24">
    <location>
        <begin position="386"/>
        <end position="407"/>
    </location>
</feature>
<name>A0AA41MUU4_SCICA</name>
<evidence type="ECO:0000256" key="17">
    <source>
        <dbReference type="ARBA" id="ARBA00023214"/>
    </source>
</evidence>
<feature type="domain" description="BZIP" evidence="25">
    <location>
        <begin position="194"/>
        <end position="224"/>
    </location>
</feature>
<comment type="similarity">
    <text evidence="3">Belongs to the proton-activated chloride channel family.</text>
</comment>
<keyword evidence="14" id="KW-0010">Activator</keyword>
<dbReference type="Pfam" id="PF08641">
    <property type="entry name" value="Mis14"/>
    <property type="match status" value="1"/>
</dbReference>
<dbReference type="PROSITE" id="PS00036">
    <property type="entry name" value="BZIP_BASIC"/>
    <property type="match status" value="1"/>
</dbReference>
<evidence type="ECO:0000256" key="7">
    <source>
        <dbReference type="ARBA" id="ARBA00022491"/>
    </source>
</evidence>
<dbReference type="SMART" id="SM00338">
    <property type="entry name" value="BRLZ"/>
    <property type="match status" value="1"/>
</dbReference>
<feature type="region of interest" description="Disordered" evidence="23">
    <location>
        <begin position="1"/>
        <end position="33"/>
    </location>
</feature>
<keyword evidence="16" id="KW-0869">Chloride channel</keyword>
<evidence type="ECO:0000256" key="12">
    <source>
        <dbReference type="ARBA" id="ARBA00023125"/>
    </source>
</evidence>
<dbReference type="PANTHER" id="PTHR16087">
    <property type="entry name" value="TRANSMEMBRANE PROTEIN 206"/>
    <property type="match status" value="1"/>
</dbReference>
<evidence type="ECO:0000256" key="11">
    <source>
        <dbReference type="ARBA" id="ARBA00023065"/>
    </source>
</evidence>
<evidence type="ECO:0000256" key="2">
    <source>
        <dbReference type="ARBA" id="ARBA00007163"/>
    </source>
</evidence>
<reference evidence="26" key="1">
    <citation type="submission" date="2020-03" db="EMBL/GenBank/DDBJ databases">
        <title>Studies in the Genomics of Life Span.</title>
        <authorList>
            <person name="Glass D."/>
        </authorList>
    </citation>
    <scope>NUCLEOTIDE SEQUENCE</scope>
    <source>
        <strain evidence="26">SUZIE</strain>
        <tissue evidence="26">Muscle</tissue>
    </source>
</reference>
<evidence type="ECO:0000256" key="24">
    <source>
        <dbReference type="SAM" id="Phobius"/>
    </source>
</evidence>
<evidence type="ECO:0000256" key="4">
    <source>
        <dbReference type="ARBA" id="ARBA00013993"/>
    </source>
</evidence>
<evidence type="ECO:0000256" key="9">
    <source>
        <dbReference type="ARBA" id="ARBA00022989"/>
    </source>
</evidence>
<keyword evidence="18" id="KW-0539">Nucleus</keyword>
<dbReference type="Pfam" id="PF00170">
    <property type="entry name" value="bZIP_1"/>
    <property type="match status" value="1"/>
</dbReference>
<dbReference type="FunFam" id="1.20.5.170:FF:000043">
    <property type="entry name" value="Basic leucine zipper transcriptional factor ATF-like"/>
    <property type="match status" value="1"/>
</dbReference>
<protein>
    <recommendedName>
        <fullName evidence="4">Proton-activated chloride channel</fullName>
    </recommendedName>
    <alternativeName>
        <fullName evidence="21">Transmembrane protein 206</fullName>
    </alternativeName>
</protein>
<keyword evidence="17" id="KW-0868">Chloride</keyword>
<dbReference type="CDD" id="cd14701">
    <property type="entry name" value="bZIP_BATF"/>
    <property type="match status" value="1"/>
</dbReference>
<evidence type="ECO:0000256" key="23">
    <source>
        <dbReference type="SAM" id="MobiDB-lite"/>
    </source>
</evidence>
<proteinExistence type="inferred from homology"/>
<keyword evidence="11" id="KW-0406">Ion transport</keyword>
<dbReference type="GO" id="GO:0009986">
    <property type="term" value="C:cell surface"/>
    <property type="evidence" value="ECO:0007669"/>
    <property type="project" value="TreeGrafter"/>
</dbReference>
<evidence type="ECO:0000256" key="20">
    <source>
        <dbReference type="ARBA" id="ARBA00024167"/>
    </source>
</evidence>
<evidence type="ECO:0000256" key="19">
    <source>
        <dbReference type="ARBA" id="ARBA00023303"/>
    </source>
</evidence>
<keyword evidence="5" id="KW-0813">Transport</keyword>
<dbReference type="PROSITE" id="PS50217">
    <property type="entry name" value="BZIP"/>
    <property type="match status" value="2"/>
</dbReference>
<keyword evidence="15" id="KW-0804">Transcription</keyword>
<keyword evidence="9 24" id="KW-1133">Transmembrane helix</keyword>
<dbReference type="GO" id="GO:0034707">
    <property type="term" value="C:chloride channel complex"/>
    <property type="evidence" value="ECO:0007669"/>
    <property type="project" value="UniProtKB-KW"/>
</dbReference>
<comment type="subcellular location">
    <subcellularLocation>
        <location evidence="1">Cell membrane</location>
        <topology evidence="1">Multi-pass membrane protein</topology>
    </subcellularLocation>
</comment>
<dbReference type="InterPro" id="IPR004827">
    <property type="entry name" value="bZIP"/>
</dbReference>
<evidence type="ECO:0000256" key="22">
    <source>
        <dbReference type="ARBA" id="ARBA00045384"/>
    </source>
</evidence>
<evidence type="ECO:0000256" key="3">
    <source>
        <dbReference type="ARBA" id="ARBA00009151"/>
    </source>
</evidence>
<dbReference type="GO" id="GO:0000070">
    <property type="term" value="P:mitotic sister chromatid segregation"/>
    <property type="evidence" value="ECO:0007669"/>
    <property type="project" value="InterPro"/>
</dbReference>
<dbReference type="InterPro" id="IPR029366">
    <property type="entry name" value="TMEM206"/>
</dbReference>
<keyword evidence="7" id="KW-0678">Repressor</keyword>
<keyword evidence="6" id="KW-1003">Cell membrane</keyword>
<dbReference type="InterPro" id="IPR013950">
    <property type="entry name" value="Mis14/Nsl1"/>
</dbReference>
<dbReference type="GO" id="GO:0005886">
    <property type="term" value="C:plasma membrane"/>
    <property type="evidence" value="ECO:0007669"/>
    <property type="project" value="UniProtKB-SubCell"/>
</dbReference>
<evidence type="ECO:0000256" key="1">
    <source>
        <dbReference type="ARBA" id="ARBA00004651"/>
    </source>
</evidence>
<evidence type="ECO:0000256" key="14">
    <source>
        <dbReference type="ARBA" id="ARBA00023159"/>
    </source>
</evidence>
<evidence type="ECO:0000256" key="13">
    <source>
        <dbReference type="ARBA" id="ARBA00023136"/>
    </source>
</evidence>
<dbReference type="GO" id="GO:0000776">
    <property type="term" value="C:kinetochore"/>
    <property type="evidence" value="ECO:0007669"/>
    <property type="project" value="InterPro"/>
</dbReference>
<dbReference type="SUPFAM" id="SSF57959">
    <property type="entry name" value="Leucine zipper domain"/>
    <property type="match status" value="1"/>
</dbReference>
<dbReference type="GO" id="GO:0003700">
    <property type="term" value="F:DNA-binding transcription factor activity"/>
    <property type="evidence" value="ECO:0007669"/>
    <property type="project" value="InterPro"/>
</dbReference>
<feature type="compositionally biased region" description="Basic and acidic residues" evidence="23">
    <location>
        <begin position="217"/>
        <end position="232"/>
    </location>
</feature>
<keyword evidence="27" id="KW-1185">Reference proteome</keyword>
<keyword evidence="19" id="KW-0407">Ion channel</keyword>
<dbReference type="PANTHER" id="PTHR16087:SF0">
    <property type="entry name" value="PROTON-ACTIVATED CHLORIDE CHANNEL"/>
    <property type="match status" value="1"/>
</dbReference>
<sequence length="622" mass="70698">MAGASESVTIAPSQEQERVAGPDSQVSVPANPREDFRVRCTSKRAVTELVELCGRFMQKLGDTLPEEIRELALRDAQWTFESAVQENVSINGQAWQEASDDCFMDSDIKVLEDQFDEVIVDIATKRKQYPRKILECVIKTLKAQHETLKQYQPAVHPLDLKYDPDPGSRMEGLKCRGATIAKEISEAMKSPEDDDRKVRRREKNRVAAQRSRKKQTQKADKLHESPEDDDRKVRRREKNRVAAQRSRKKQTQKADKLHEEYECLEQENTMLRREIGKLTEELRHLSEALKEHEKMCPLLLCPMNFVQGHLWPGLLLGAPGPAVASATWLSMAICRHLTLSPGAASRKATSRKVTFRSHFSSALAASLDSESASSSIRFSKACLKNVFSVLLIFIYLLLMAVAVFLVYQTITDFREKLKHPVMSVSYKEVDRYDAPGIALYPGQAQLLSCKHHYEVIPPLMNPGQPGDMNCTTQRINYTHPFSNQTMKSALVVQGPREVKKRELVFLQFRLNESNEDFSAIDYLLFSSFQEFLQSPDKAGFMQACESAYSSWKFSGGFRTWVKMSLVKTKEEDGREAVEFRQEVGGSEFAWDCWNFSKQISQQRVLLSRILGESRPSLGGGRP</sequence>
<evidence type="ECO:0000313" key="26">
    <source>
        <dbReference type="EMBL" id="MBZ3878363.1"/>
    </source>
</evidence>
<comment type="similarity">
    <text evidence="2">Belongs to the bZIP family.</text>
</comment>
<feature type="region of interest" description="Disordered" evidence="23">
    <location>
        <begin position="185"/>
        <end position="256"/>
    </location>
</feature>
<evidence type="ECO:0000256" key="5">
    <source>
        <dbReference type="ARBA" id="ARBA00022448"/>
    </source>
</evidence>
<keyword evidence="12" id="KW-0238">DNA-binding</keyword>
<dbReference type="GO" id="GO:0003677">
    <property type="term" value="F:DNA binding"/>
    <property type="evidence" value="ECO:0007669"/>
    <property type="project" value="UniProtKB-KW"/>
</dbReference>
<dbReference type="EMBL" id="JAATJV010323771">
    <property type="protein sequence ID" value="MBZ3878363.1"/>
    <property type="molecule type" value="Genomic_DNA"/>
</dbReference>